<keyword evidence="4" id="KW-1185">Reference proteome</keyword>
<dbReference type="Gene3D" id="1.10.30.50">
    <property type="match status" value="1"/>
</dbReference>
<feature type="domain" description="HNH nuclease" evidence="2">
    <location>
        <begin position="52"/>
        <end position="103"/>
    </location>
</feature>
<dbReference type="InterPro" id="IPR003615">
    <property type="entry name" value="HNH_nuc"/>
</dbReference>
<accession>A0ABU5HXA3</accession>
<sequence>MPSKPGRICPCGFKVPGGERCSCQLRRDRERKARHDLKRPSSSARGYNPAWQKESAEFRRANPSCRRCGAPATLVDHIEPHRGNMKLFWNRANWQPLCTPCHSRAKQAEEKAPR</sequence>
<keyword evidence="3" id="KW-0540">Nuclease</keyword>
<comment type="caution">
    <text evidence="3">The sequence shown here is derived from an EMBL/GenBank/DDBJ whole genome shotgun (WGS) entry which is preliminary data.</text>
</comment>
<dbReference type="GO" id="GO:0004519">
    <property type="term" value="F:endonuclease activity"/>
    <property type="evidence" value="ECO:0007669"/>
    <property type="project" value="UniProtKB-KW"/>
</dbReference>
<dbReference type="RefSeq" id="WP_322185061.1">
    <property type="nucleotide sequence ID" value="NZ_JAXLPB010000001.1"/>
</dbReference>
<feature type="region of interest" description="Disordered" evidence="1">
    <location>
        <begin position="32"/>
        <end position="53"/>
    </location>
</feature>
<dbReference type="EMBL" id="JAXLPB010000001">
    <property type="protein sequence ID" value="MDY8107761.1"/>
    <property type="molecule type" value="Genomic_DNA"/>
</dbReference>
<name>A0ABU5HXA3_9HYPH</name>
<keyword evidence="3" id="KW-0255">Endonuclease</keyword>
<dbReference type="InterPro" id="IPR002711">
    <property type="entry name" value="HNH"/>
</dbReference>
<organism evidence="3 4">
    <name type="scientific">Fulvimarina uroteuthidis</name>
    <dbReference type="NCBI Taxonomy" id="3098149"/>
    <lineage>
        <taxon>Bacteria</taxon>
        <taxon>Pseudomonadati</taxon>
        <taxon>Pseudomonadota</taxon>
        <taxon>Alphaproteobacteria</taxon>
        <taxon>Hyphomicrobiales</taxon>
        <taxon>Aurantimonadaceae</taxon>
        <taxon>Fulvimarina</taxon>
    </lineage>
</organism>
<reference evidence="3 4" key="1">
    <citation type="submission" date="2023-12" db="EMBL/GenBank/DDBJ databases">
        <title>Description of Novel Strain Fulvimarina sp. 2208YS6-2-32 isolated from Uroteuthis (Photololigo) edulis.</title>
        <authorList>
            <person name="Park J.-S."/>
        </authorList>
    </citation>
    <scope>NUCLEOTIDE SEQUENCE [LARGE SCALE GENOMIC DNA]</scope>
    <source>
        <strain evidence="3 4">2208YS6-2-32</strain>
    </source>
</reference>
<dbReference type="SMART" id="SM00507">
    <property type="entry name" value="HNHc"/>
    <property type="match status" value="1"/>
</dbReference>
<evidence type="ECO:0000259" key="2">
    <source>
        <dbReference type="SMART" id="SM00507"/>
    </source>
</evidence>
<protein>
    <submittedName>
        <fullName evidence="3">HNH endonuclease</fullName>
    </submittedName>
</protein>
<dbReference type="SUPFAM" id="SSF161229">
    <property type="entry name" value="E6 C-terminal domain-like"/>
    <property type="match status" value="1"/>
</dbReference>
<dbReference type="InterPro" id="IPR038575">
    <property type="entry name" value="E6_sf"/>
</dbReference>
<proteinExistence type="predicted"/>
<dbReference type="Pfam" id="PF01844">
    <property type="entry name" value="HNH"/>
    <property type="match status" value="1"/>
</dbReference>
<evidence type="ECO:0000256" key="1">
    <source>
        <dbReference type="SAM" id="MobiDB-lite"/>
    </source>
</evidence>
<dbReference type="CDD" id="cd00085">
    <property type="entry name" value="HNHc"/>
    <property type="match status" value="1"/>
</dbReference>
<keyword evidence="3" id="KW-0378">Hydrolase</keyword>
<dbReference type="Proteomes" id="UP001294412">
    <property type="component" value="Unassembled WGS sequence"/>
</dbReference>
<evidence type="ECO:0000313" key="3">
    <source>
        <dbReference type="EMBL" id="MDY8107761.1"/>
    </source>
</evidence>
<evidence type="ECO:0000313" key="4">
    <source>
        <dbReference type="Proteomes" id="UP001294412"/>
    </source>
</evidence>
<gene>
    <name evidence="3" type="ORF">U0C82_01195</name>
</gene>